<evidence type="ECO:0000313" key="3">
    <source>
        <dbReference type="Proteomes" id="UP000288716"/>
    </source>
</evidence>
<dbReference type="VEuPathDB" id="VectorBase:LDEU009612"/>
<proteinExistence type="predicted"/>
<evidence type="ECO:0000313" key="2">
    <source>
        <dbReference type="EMBL" id="RWS22428.1"/>
    </source>
</evidence>
<dbReference type="Gene3D" id="3.40.525.10">
    <property type="entry name" value="CRAL-TRIO lipid binding domain"/>
    <property type="match status" value="1"/>
</dbReference>
<dbReference type="InterPro" id="IPR036865">
    <property type="entry name" value="CRAL-TRIO_dom_sf"/>
</dbReference>
<dbReference type="EMBL" id="NCKV01008844">
    <property type="protein sequence ID" value="RWS22428.1"/>
    <property type="molecule type" value="Genomic_DNA"/>
</dbReference>
<organism evidence="2 3">
    <name type="scientific">Leptotrombidium deliense</name>
    <dbReference type="NCBI Taxonomy" id="299467"/>
    <lineage>
        <taxon>Eukaryota</taxon>
        <taxon>Metazoa</taxon>
        <taxon>Ecdysozoa</taxon>
        <taxon>Arthropoda</taxon>
        <taxon>Chelicerata</taxon>
        <taxon>Arachnida</taxon>
        <taxon>Acari</taxon>
        <taxon>Acariformes</taxon>
        <taxon>Trombidiformes</taxon>
        <taxon>Prostigmata</taxon>
        <taxon>Anystina</taxon>
        <taxon>Parasitengona</taxon>
        <taxon>Trombiculoidea</taxon>
        <taxon>Trombiculidae</taxon>
        <taxon>Leptotrombidium</taxon>
    </lineage>
</organism>
<name>A0A443S4F1_9ACAR</name>
<reference evidence="2 3" key="1">
    <citation type="journal article" date="2018" name="Gigascience">
        <title>Genomes of trombidid mites reveal novel predicted allergens and laterally-transferred genes associated with secondary metabolism.</title>
        <authorList>
            <person name="Dong X."/>
            <person name="Chaisiri K."/>
            <person name="Xia D."/>
            <person name="Armstrong S.D."/>
            <person name="Fang Y."/>
            <person name="Donnelly M.J."/>
            <person name="Kadowaki T."/>
            <person name="McGarry J.W."/>
            <person name="Darby A.C."/>
            <person name="Makepeace B.L."/>
        </authorList>
    </citation>
    <scope>NUCLEOTIDE SEQUENCE [LARGE SCALE GENOMIC DNA]</scope>
    <source>
        <strain evidence="2">UoL-UT</strain>
    </source>
</reference>
<dbReference type="SUPFAM" id="SSF52087">
    <property type="entry name" value="CRAL/TRIO domain"/>
    <property type="match status" value="1"/>
</dbReference>
<comment type="caution">
    <text evidence="2">The sequence shown here is derived from an EMBL/GenBank/DDBJ whole genome shotgun (WGS) entry which is preliminary data.</text>
</comment>
<dbReference type="AlphaFoldDB" id="A0A443S4F1"/>
<protein>
    <submittedName>
        <fullName evidence="2">Motile sperm domain-containing protein 2-like protein</fullName>
    </submittedName>
</protein>
<dbReference type="CDD" id="cd00170">
    <property type="entry name" value="SEC14"/>
    <property type="match status" value="1"/>
</dbReference>
<dbReference type="PANTHER" id="PTHR46384">
    <property type="entry name" value="MOTILE SPERM DOMAIN-CONTAINING PROTEIN 2"/>
    <property type="match status" value="1"/>
</dbReference>
<dbReference type="InterPro" id="IPR053012">
    <property type="entry name" value="ER-organelle_contact"/>
</dbReference>
<dbReference type="GO" id="GO:0140284">
    <property type="term" value="C:endoplasmic reticulum-endosome membrane contact site"/>
    <property type="evidence" value="ECO:0007669"/>
    <property type="project" value="TreeGrafter"/>
</dbReference>
<gene>
    <name evidence="2" type="ORF">B4U80_13561</name>
</gene>
<dbReference type="SUPFAM" id="SSF46938">
    <property type="entry name" value="CRAL/TRIO N-terminal domain"/>
    <property type="match status" value="1"/>
</dbReference>
<dbReference type="InterPro" id="IPR036273">
    <property type="entry name" value="CRAL/TRIO_N_dom_sf"/>
</dbReference>
<keyword evidence="3" id="KW-1185">Reference proteome</keyword>
<dbReference type="OrthoDB" id="6504392at2759"/>
<evidence type="ECO:0000259" key="1">
    <source>
        <dbReference type="Pfam" id="PF00650"/>
    </source>
</evidence>
<accession>A0A443S4F1</accession>
<sequence>MSSASEANCNSSEHCLDKCNENTKVAEIQRILIEKYRKNETLFDEFDVNKIVKDEKYVNSYLMRQKCNLNDTVSMIENALIWRKEHCLSKLCETSFSREFYEIGALFIQGIDIEDNILLFVRAKYSSCDKKCREAFRRTAAYFMFKAHENALYENRNGWTLFMDMSDVRISECDILEFFNILKILVNYIPSGLKRIIIFQMPSFVKIFMKIGTAVLPTDWKQIIAFADSNDITKYIAVDQLPHFITKTGESFVADIPANVKCFDECDCEVIGIKNEDKFAFKSLIAKWKSLQ</sequence>
<dbReference type="GO" id="GO:0012505">
    <property type="term" value="C:endomembrane system"/>
    <property type="evidence" value="ECO:0007669"/>
    <property type="project" value="TreeGrafter"/>
</dbReference>
<dbReference type="Pfam" id="PF00650">
    <property type="entry name" value="CRAL_TRIO"/>
    <property type="match status" value="1"/>
</dbReference>
<dbReference type="InterPro" id="IPR001251">
    <property type="entry name" value="CRAL-TRIO_dom"/>
</dbReference>
<feature type="domain" description="CRAL-TRIO" evidence="1">
    <location>
        <begin position="104"/>
        <end position="244"/>
    </location>
</feature>
<dbReference type="PANTHER" id="PTHR46384:SF1">
    <property type="entry name" value="MOTILE SPERM DOMAIN-CONTAINING PROTEIN 2"/>
    <property type="match status" value="1"/>
</dbReference>
<dbReference type="STRING" id="299467.A0A443S4F1"/>
<dbReference type="Proteomes" id="UP000288716">
    <property type="component" value="Unassembled WGS sequence"/>
</dbReference>